<feature type="region of interest" description="Disordered" evidence="2">
    <location>
        <begin position="298"/>
        <end position="324"/>
    </location>
</feature>
<dbReference type="Pfam" id="PF10481">
    <property type="entry name" value="CENP-F_N"/>
    <property type="match status" value="1"/>
</dbReference>
<evidence type="ECO:0000256" key="2">
    <source>
        <dbReference type="SAM" id="MobiDB-lite"/>
    </source>
</evidence>
<dbReference type="GO" id="GO:0000775">
    <property type="term" value="C:chromosome, centromeric region"/>
    <property type="evidence" value="ECO:0007669"/>
    <property type="project" value="InterPro"/>
</dbReference>
<dbReference type="GO" id="GO:0051310">
    <property type="term" value="P:metaphase chromosome alignment"/>
    <property type="evidence" value="ECO:0007669"/>
    <property type="project" value="TreeGrafter"/>
</dbReference>
<name>A0A8M1K9Q1_CLUHA</name>
<feature type="coiled-coil region" evidence="1">
    <location>
        <begin position="16"/>
        <end position="131"/>
    </location>
</feature>
<sequence>MSWAADDWTSGLTGRVLQKVRELQAQQERLSRERQQKQLQLDNAEAALHKHKLKSEDVRTELVAVQRELAGVREQAQGEVRARERQAQESQARQALVCSLEGQLDAAHTLTNNLTKEIKRLEAELEKLQRGNGSGDSMLFSTPCWNMASPWEHNSSKLDDRPAHRGVGEGRIAHVRQLQFSDGPRCASGGAPSPFPQQPHKATPTHGPMRHPDTSTPSSMFPWERDDKRSVPRGRAASSVAPSGEVITKGQEAPGDCGMEEDLRKERDDTAQKSMIQELQTWVQSLEKDLRAEAERYRESEARLGEAKRELAGREQSLMRSKDELGRAHTLVGQERDRAQASELRVKQLQEELKCQRQNAETTRCHGDQKRKEMERGHQRELLELQKERQALERQHQQESLKLNQEIQQARTLHNTLQSQYDKLALQKKAVECELETAKGTLKGTESELQETKKKEAQTQAKLTEALRDSESLSVTVEQLTRKERSLGEEVKKLSEELADALRRLKELQDQPPAPATLLVSPQYSSCGGESFSPAPPQAQTHKKKALKVDRPKRR</sequence>
<dbReference type="RefSeq" id="XP_042558709.1">
    <property type="nucleotide sequence ID" value="XM_042702775.1"/>
</dbReference>
<protein>
    <submittedName>
        <fullName evidence="5">Centromere protein F-like isoform X2</fullName>
    </submittedName>
</protein>
<dbReference type="GO" id="GO:0000278">
    <property type="term" value="P:mitotic cell cycle"/>
    <property type="evidence" value="ECO:0007669"/>
    <property type="project" value="TreeGrafter"/>
</dbReference>
<dbReference type="InterPro" id="IPR043513">
    <property type="entry name" value="Cenp-F"/>
</dbReference>
<dbReference type="GO" id="GO:0070840">
    <property type="term" value="F:dynein complex binding"/>
    <property type="evidence" value="ECO:0007669"/>
    <property type="project" value="TreeGrafter"/>
</dbReference>
<dbReference type="AlphaFoldDB" id="A0A8M1K9Q1"/>
<dbReference type="GO" id="GO:0000922">
    <property type="term" value="C:spindle pole"/>
    <property type="evidence" value="ECO:0007669"/>
    <property type="project" value="TreeGrafter"/>
</dbReference>
<evidence type="ECO:0000256" key="1">
    <source>
        <dbReference type="SAM" id="Coils"/>
    </source>
</evidence>
<feature type="compositionally biased region" description="Basic and acidic residues" evidence="2">
    <location>
        <begin position="298"/>
        <end position="313"/>
    </location>
</feature>
<dbReference type="GeneID" id="105911070"/>
<accession>A0A8M1K9Q1</accession>
<feature type="region of interest" description="Disordered" evidence="2">
    <location>
        <begin position="504"/>
        <end position="555"/>
    </location>
</feature>
<dbReference type="GO" id="GO:0010389">
    <property type="term" value="P:regulation of G2/M transition of mitotic cell cycle"/>
    <property type="evidence" value="ECO:0007669"/>
    <property type="project" value="TreeGrafter"/>
</dbReference>
<feature type="domain" description="Centromere protein Cenp-F N-terminal" evidence="3">
    <location>
        <begin position="1"/>
        <end position="158"/>
    </location>
</feature>
<proteinExistence type="predicted"/>
<dbReference type="Proteomes" id="UP000515152">
    <property type="component" value="Chromosome 20"/>
</dbReference>
<evidence type="ECO:0000313" key="4">
    <source>
        <dbReference type="Proteomes" id="UP000515152"/>
    </source>
</evidence>
<keyword evidence="1" id="KW-0175">Coiled coil</keyword>
<dbReference type="PANTHER" id="PTHR18874">
    <property type="entry name" value="CMF/LEK/CENP CELL DIVISION-RELATED"/>
    <property type="match status" value="1"/>
</dbReference>
<reference evidence="5" key="1">
    <citation type="submission" date="2025-08" db="UniProtKB">
        <authorList>
            <consortium name="RefSeq"/>
        </authorList>
    </citation>
    <scope>IDENTIFICATION</scope>
</reference>
<feature type="compositionally biased region" description="Basic residues" evidence="2">
    <location>
        <begin position="541"/>
        <end position="555"/>
    </location>
</feature>
<feature type="region of interest" description="Disordered" evidence="2">
    <location>
        <begin position="184"/>
        <end position="259"/>
    </location>
</feature>
<evidence type="ECO:0000313" key="5">
    <source>
        <dbReference type="RefSeq" id="XP_042558709.1"/>
    </source>
</evidence>
<feature type="region of interest" description="Disordered" evidence="2">
    <location>
        <begin position="443"/>
        <end position="474"/>
    </location>
</feature>
<evidence type="ECO:0000259" key="3">
    <source>
        <dbReference type="Pfam" id="PF10481"/>
    </source>
</evidence>
<organism evidence="4 5">
    <name type="scientific">Clupea harengus</name>
    <name type="common">Atlantic herring</name>
    <dbReference type="NCBI Taxonomy" id="7950"/>
    <lineage>
        <taxon>Eukaryota</taxon>
        <taxon>Metazoa</taxon>
        <taxon>Chordata</taxon>
        <taxon>Craniata</taxon>
        <taxon>Vertebrata</taxon>
        <taxon>Euteleostomi</taxon>
        <taxon>Actinopterygii</taxon>
        <taxon>Neopterygii</taxon>
        <taxon>Teleostei</taxon>
        <taxon>Clupei</taxon>
        <taxon>Clupeiformes</taxon>
        <taxon>Clupeoidei</taxon>
        <taxon>Clupeidae</taxon>
        <taxon>Clupea</taxon>
    </lineage>
</organism>
<keyword evidence="4" id="KW-1185">Reference proteome</keyword>
<dbReference type="InterPro" id="IPR018463">
    <property type="entry name" value="Centromere_CenpF_N"/>
</dbReference>
<gene>
    <name evidence="5" type="primary">LOC105911070</name>
</gene>
<dbReference type="PANTHER" id="PTHR18874:SF10">
    <property type="entry name" value="CENTROMERE PROTEIN F"/>
    <property type="match status" value="1"/>
</dbReference>
<dbReference type="GO" id="GO:0008017">
    <property type="term" value="F:microtubule binding"/>
    <property type="evidence" value="ECO:0007669"/>
    <property type="project" value="InterPro"/>
</dbReference>
<dbReference type="GO" id="GO:0005634">
    <property type="term" value="C:nucleus"/>
    <property type="evidence" value="ECO:0007669"/>
    <property type="project" value="TreeGrafter"/>
</dbReference>